<dbReference type="SUPFAM" id="SSF53850">
    <property type="entry name" value="Periplasmic binding protein-like II"/>
    <property type="match status" value="1"/>
</dbReference>
<protein>
    <submittedName>
        <fullName evidence="2">Transporter substrate-binding domain-containing protein</fullName>
    </submittedName>
</protein>
<dbReference type="Proteomes" id="UP001221208">
    <property type="component" value="Unassembled WGS sequence"/>
</dbReference>
<feature type="signal peptide" evidence="1">
    <location>
        <begin position="1"/>
        <end position="22"/>
    </location>
</feature>
<dbReference type="PANTHER" id="PTHR35936">
    <property type="entry name" value="MEMBRANE-BOUND LYTIC MUREIN TRANSGLYCOSYLASE F"/>
    <property type="match status" value="1"/>
</dbReference>
<gene>
    <name evidence="2" type="ORF">OIK44_06785</name>
</gene>
<feature type="chain" id="PRO_5045486090" evidence="1">
    <location>
        <begin position="23"/>
        <end position="243"/>
    </location>
</feature>
<organism evidence="2 3">
    <name type="scientific">Janthinobacterium fluminis</name>
    <dbReference type="NCBI Taxonomy" id="2987524"/>
    <lineage>
        <taxon>Bacteria</taxon>
        <taxon>Pseudomonadati</taxon>
        <taxon>Pseudomonadota</taxon>
        <taxon>Betaproteobacteria</taxon>
        <taxon>Burkholderiales</taxon>
        <taxon>Oxalobacteraceae</taxon>
        <taxon>Janthinobacterium</taxon>
    </lineage>
</organism>
<dbReference type="EMBL" id="JAQQXR010000002">
    <property type="protein sequence ID" value="MDC8757293.1"/>
    <property type="molecule type" value="Genomic_DNA"/>
</dbReference>
<keyword evidence="1" id="KW-0732">Signal</keyword>
<dbReference type="PANTHER" id="PTHR35936:SF35">
    <property type="entry name" value="L-CYSTINE-BINDING PROTEIN TCYJ"/>
    <property type="match status" value="1"/>
</dbReference>
<evidence type="ECO:0000256" key="1">
    <source>
        <dbReference type="SAM" id="SignalP"/>
    </source>
</evidence>
<sequence>MHMLVLLRIASPLLLWGGACRAGDAVTLYYNERPPYLVGAPDGAVSGLTATPAARAFHAAGMDVTWVKTPINRQLALLREGGPRCTVGWFKNPERERFARFSRPIYRDLPTVALTRSDFSIRQKQPLESALATPGIRVLVKENYSYGGYIDNILLRVHPAVTKTSAESVNMIAMIDARRADLMFVAEEEAQYLIGLSGLSQQGFSVVRFADMPGGESRHIMCSMDLPEQWMRRLDREIQVPER</sequence>
<evidence type="ECO:0000313" key="2">
    <source>
        <dbReference type="EMBL" id="MDC8757293.1"/>
    </source>
</evidence>
<comment type="caution">
    <text evidence="2">The sequence shown here is derived from an EMBL/GenBank/DDBJ whole genome shotgun (WGS) entry which is preliminary data.</text>
</comment>
<proteinExistence type="predicted"/>
<accession>A0ABT5JX47</accession>
<dbReference type="Gene3D" id="3.40.190.10">
    <property type="entry name" value="Periplasmic binding protein-like II"/>
    <property type="match status" value="2"/>
</dbReference>
<reference evidence="2 3" key="1">
    <citation type="submission" date="2022-10" db="EMBL/GenBank/DDBJ databases">
        <title>Janthinobacterium sp. hw3 Genome sequencing.</title>
        <authorList>
            <person name="Park S."/>
        </authorList>
    </citation>
    <scope>NUCLEOTIDE SEQUENCE [LARGE SCALE GENOMIC DNA]</scope>
    <source>
        <strain evidence="3">hw3</strain>
    </source>
</reference>
<keyword evidence="3" id="KW-1185">Reference proteome</keyword>
<evidence type="ECO:0000313" key="3">
    <source>
        <dbReference type="Proteomes" id="UP001221208"/>
    </source>
</evidence>
<name>A0ABT5JX47_9BURK</name>